<dbReference type="Pfam" id="PF07983">
    <property type="entry name" value="X8"/>
    <property type="match status" value="1"/>
</dbReference>
<dbReference type="SMART" id="SM00768">
    <property type="entry name" value="X8"/>
    <property type="match status" value="1"/>
</dbReference>
<keyword evidence="10" id="KW-1185">Reference proteome</keyword>
<proteinExistence type="predicted"/>
<keyword evidence="2" id="KW-0325">Glycoprotein</keyword>
<evidence type="ECO:0000313" key="8">
    <source>
        <dbReference type="EMBL" id="CAF2121903.1"/>
    </source>
</evidence>
<organism evidence="9 10">
    <name type="scientific">Brassica napus</name>
    <name type="common">Rape</name>
    <dbReference type="NCBI Taxonomy" id="3708"/>
    <lineage>
        <taxon>Eukaryota</taxon>
        <taxon>Viridiplantae</taxon>
        <taxon>Streptophyta</taxon>
        <taxon>Embryophyta</taxon>
        <taxon>Tracheophyta</taxon>
        <taxon>Spermatophyta</taxon>
        <taxon>Magnoliopsida</taxon>
        <taxon>eudicotyledons</taxon>
        <taxon>Gunneridae</taxon>
        <taxon>Pentapetalae</taxon>
        <taxon>rosids</taxon>
        <taxon>malvids</taxon>
        <taxon>Brassicales</taxon>
        <taxon>Brassicaceae</taxon>
        <taxon>Brassiceae</taxon>
        <taxon>Brassica</taxon>
    </lineage>
</organism>
<reference evidence="9" key="2">
    <citation type="submission" date="2014-06" db="EMBL/GenBank/DDBJ databases">
        <authorList>
            <person name="Genoscope - CEA"/>
        </authorList>
    </citation>
    <scope>NUCLEOTIDE SEQUENCE</scope>
</reference>
<evidence type="ECO:0000256" key="3">
    <source>
        <dbReference type="ARBA" id="ARBA00022729"/>
    </source>
</evidence>
<keyword evidence="4" id="KW-0449">Lipoprotein</keyword>
<dbReference type="InterPro" id="IPR012946">
    <property type="entry name" value="X8"/>
</dbReference>
<keyword evidence="3 6" id="KW-0732">Signal</keyword>
<accession>A0A078IWQ2</accession>
<keyword evidence="5" id="KW-1133">Transmembrane helix</keyword>
<feature type="chain" id="PRO_5040562189" evidence="6">
    <location>
        <begin position="22"/>
        <end position="129"/>
    </location>
</feature>
<dbReference type="STRING" id="3708.A0A078IWQ2"/>
<dbReference type="GO" id="GO:0009506">
    <property type="term" value="C:plasmodesma"/>
    <property type="evidence" value="ECO:0007669"/>
    <property type="project" value="UniProtKB-ARBA"/>
</dbReference>
<reference evidence="8" key="3">
    <citation type="submission" date="2021-01" db="EMBL/GenBank/DDBJ databases">
        <authorList>
            <consortium name="Genoscope - CEA"/>
            <person name="William W."/>
        </authorList>
    </citation>
    <scope>NUCLEOTIDE SEQUENCE</scope>
</reference>
<feature type="transmembrane region" description="Helical" evidence="5">
    <location>
        <begin position="94"/>
        <end position="116"/>
    </location>
</feature>
<dbReference type="Gramene" id="CDY56153">
    <property type="protein sequence ID" value="CDY56153"/>
    <property type="gene ID" value="GSBRNA2T00017884001"/>
</dbReference>
<dbReference type="PaxDb" id="3708-A0A078IWQ2"/>
<dbReference type="AlphaFoldDB" id="A0A078IWQ2"/>
<dbReference type="GO" id="GO:0098552">
    <property type="term" value="C:side of membrane"/>
    <property type="evidence" value="ECO:0007669"/>
    <property type="project" value="UniProtKB-KW"/>
</dbReference>
<dbReference type="Proteomes" id="UP001295469">
    <property type="component" value="Chromosome A03"/>
</dbReference>
<dbReference type="GO" id="GO:0005886">
    <property type="term" value="C:plasma membrane"/>
    <property type="evidence" value="ECO:0007669"/>
    <property type="project" value="UniProtKB-SubCell"/>
</dbReference>
<dbReference type="OMA" id="INMVIVP"/>
<sequence>MAKMSTLIFLFLLLSFITIHHLPVSTQYYCVAGVDSTPLQLQLNINFGCSQGVDCRAIQPGGSCFNPNKLINHASYVMNAYYQTHGRTQEACKFVFGIIGILINMVIVPIDLSVLLDLIDNPQNIYCDE</sequence>
<keyword evidence="2" id="KW-0336">GPI-anchor</keyword>
<dbReference type="Proteomes" id="UP000028999">
    <property type="component" value="Unassembled WGS sequence"/>
</dbReference>
<protein>
    <submittedName>
        <fullName evidence="8">(rape) hypothetical protein</fullName>
    </submittedName>
    <submittedName>
        <fullName evidence="9">BnaA03g12570D protein</fullName>
    </submittedName>
</protein>
<evidence type="ECO:0000259" key="7">
    <source>
        <dbReference type="SMART" id="SM00768"/>
    </source>
</evidence>
<keyword evidence="5" id="KW-0812">Transmembrane</keyword>
<evidence type="ECO:0000256" key="2">
    <source>
        <dbReference type="ARBA" id="ARBA00022622"/>
    </source>
</evidence>
<feature type="signal peptide" evidence="6">
    <location>
        <begin position="1"/>
        <end position="21"/>
    </location>
</feature>
<evidence type="ECO:0000256" key="6">
    <source>
        <dbReference type="SAM" id="SignalP"/>
    </source>
</evidence>
<reference evidence="9 10" key="1">
    <citation type="journal article" date="2014" name="Science">
        <title>Plant genetics. Early allopolyploid evolution in the post-Neolithic Brassica napus oilseed genome.</title>
        <authorList>
            <person name="Chalhoub B."/>
            <person name="Denoeud F."/>
            <person name="Liu S."/>
            <person name="Parkin I.A."/>
            <person name="Tang H."/>
            <person name="Wang X."/>
            <person name="Chiquet J."/>
            <person name="Belcram H."/>
            <person name="Tong C."/>
            <person name="Samans B."/>
            <person name="Correa M."/>
            <person name="Da Silva C."/>
            <person name="Just J."/>
            <person name="Falentin C."/>
            <person name="Koh C.S."/>
            <person name="Le Clainche I."/>
            <person name="Bernard M."/>
            <person name="Bento P."/>
            <person name="Noel B."/>
            <person name="Labadie K."/>
            <person name="Alberti A."/>
            <person name="Charles M."/>
            <person name="Arnaud D."/>
            <person name="Guo H."/>
            <person name="Daviaud C."/>
            <person name="Alamery S."/>
            <person name="Jabbari K."/>
            <person name="Zhao M."/>
            <person name="Edger P.P."/>
            <person name="Chelaifa H."/>
            <person name="Tack D."/>
            <person name="Lassalle G."/>
            <person name="Mestiri I."/>
            <person name="Schnel N."/>
            <person name="Le Paslier M.C."/>
            <person name="Fan G."/>
            <person name="Renault V."/>
            <person name="Bayer P.E."/>
            <person name="Golicz A.A."/>
            <person name="Manoli S."/>
            <person name="Lee T.H."/>
            <person name="Thi V.H."/>
            <person name="Chalabi S."/>
            <person name="Hu Q."/>
            <person name="Fan C."/>
            <person name="Tollenaere R."/>
            <person name="Lu Y."/>
            <person name="Battail C."/>
            <person name="Shen J."/>
            <person name="Sidebottom C.H."/>
            <person name="Wang X."/>
            <person name="Canaguier A."/>
            <person name="Chauveau A."/>
            <person name="Berard A."/>
            <person name="Deniot G."/>
            <person name="Guan M."/>
            <person name="Liu Z."/>
            <person name="Sun F."/>
            <person name="Lim Y.P."/>
            <person name="Lyons E."/>
            <person name="Town C.D."/>
            <person name="Bancroft I."/>
            <person name="Wang X."/>
            <person name="Meng J."/>
            <person name="Ma J."/>
            <person name="Pires J.C."/>
            <person name="King G.J."/>
            <person name="Brunel D."/>
            <person name="Delourme R."/>
            <person name="Renard M."/>
            <person name="Aury J.M."/>
            <person name="Adams K.L."/>
            <person name="Batley J."/>
            <person name="Snowdon R.J."/>
            <person name="Tost J."/>
            <person name="Edwards D."/>
            <person name="Zhou Y."/>
            <person name="Hua W."/>
            <person name="Sharpe A.G."/>
            <person name="Paterson A.H."/>
            <person name="Guan C."/>
            <person name="Wincker P."/>
        </authorList>
    </citation>
    <scope>NUCLEOTIDE SEQUENCE [LARGE SCALE GENOMIC DNA]</scope>
    <source>
        <strain evidence="10">cv. Darmor-bzh</strain>
    </source>
</reference>
<name>A0A078IWQ2_BRANA</name>
<feature type="domain" description="X8" evidence="7">
    <location>
        <begin position="28"/>
        <end position="94"/>
    </location>
</feature>
<keyword evidence="5" id="KW-0472">Membrane</keyword>
<gene>
    <name evidence="9" type="primary">BnaA03g12570D</name>
    <name evidence="8" type="ORF">DARMORV10_A03P15600.1</name>
    <name evidence="9" type="ORF">GSBRNA2T00017884001</name>
</gene>
<evidence type="ECO:0000256" key="1">
    <source>
        <dbReference type="ARBA" id="ARBA00004609"/>
    </source>
</evidence>
<dbReference type="EMBL" id="HG994357">
    <property type="protein sequence ID" value="CAF2121903.1"/>
    <property type="molecule type" value="Genomic_DNA"/>
</dbReference>
<evidence type="ECO:0000313" key="9">
    <source>
        <dbReference type="EMBL" id="CDY56153.1"/>
    </source>
</evidence>
<dbReference type="PANTHER" id="PTHR31044">
    <property type="entry name" value="BETA-1,3 GLUCANASE"/>
    <property type="match status" value="1"/>
</dbReference>
<evidence type="ECO:0000256" key="5">
    <source>
        <dbReference type="SAM" id="Phobius"/>
    </source>
</evidence>
<evidence type="ECO:0000313" key="10">
    <source>
        <dbReference type="Proteomes" id="UP000028999"/>
    </source>
</evidence>
<dbReference type="InterPro" id="IPR044788">
    <property type="entry name" value="X8_dom_prot"/>
</dbReference>
<evidence type="ECO:0000256" key="4">
    <source>
        <dbReference type="ARBA" id="ARBA00023288"/>
    </source>
</evidence>
<dbReference type="PANTHER" id="PTHR31044:SF130">
    <property type="entry name" value="CARBOHYDRATE-BINDING X8 DOMAIN SUPERFAMILY PROTEIN"/>
    <property type="match status" value="1"/>
</dbReference>
<comment type="subcellular location">
    <subcellularLocation>
        <location evidence="1">Cell membrane</location>
        <topology evidence="1">Lipid-anchor</topology>
        <topology evidence="1">GPI-anchor</topology>
    </subcellularLocation>
</comment>
<dbReference type="EMBL" id="LK033464">
    <property type="protein sequence ID" value="CDY56153.1"/>
    <property type="molecule type" value="Genomic_DNA"/>
</dbReference>
<dbReference type="Gene3D" id="1.20.58.1040">
    <property type="match status" value="1"/>
</dbReference>